<feature type="region of interest" description="Disordered" evidence="1">
    <location>
        <begin position="450"/>
        <end position="480"/>
    </location>
</feature>
<dbReference type="GeneID" id="20716128"/>
<evidence type="ECO:0000313" key="4">
    <source>
        <dbReference type="Proteomes" id="UP000003786"/>
    </source>
</evidence>
<sequence>MNKYRLIQSLFIFLALFYDRNLVESKNENNSINAHLENYAKKNINRPLKFVELCIKKRKETDEFHYHEDDESKTGVYIAKRGFLFNSVRLNRPWYMCIFKHCKIWEAEDDRTLANMVVVNGINKTEIIVYVYLNNGDKRFYYRLGFCDCFRKDKPMELRSFLDESKYPDNVKLVFSDIFNYNMNETSKYKVYSNTLYNVFKVERPNFASYDYLLKNNVRCVKITINDKLVWRRTSKHFPLFIFYFESLLLVIIKFKVYHYDIYKQTSDKWELVYSTFNELENRDKPEKGKLLIELNRTREDKKETELKEDNAKQNQVSEDIKNNLVKSGGNTKSELVTKMQNKLEKAKKDIDIDINSKKSNEFYRYSYDPFQEVDSYECKNNYKIKLVRKGTHDLWQNEEDIDAVCVDIYHDNRNRRSSSDESDDNDISIPKKLVVIVYFEGGFKSLTVKNDPENKKNKSNNTEEVHTTKRDDKIGKSKDSKFEGFDVDVEIPYVDEEVGEENLEKYNFYDVSQKI</sequence>
<dbReference type="EMBL" id="AP011949">
    <property type="protein sequence ID" value="BAM41642.1"/>
    <property type="molecule type" value="Genomic_DNA"/>
</dbReference>
<feature type="chain" id="PRO_5003778734" evidence="2">
    <location>
        <begin position="26"/>
        <end position="516"/>
    </location>
</feature>
<dbReference type="OrthoDB" id="10516007at2759"/>
<evidence type="ECO:0000313" key="3">
    <source>
        <dbReference type="EMBL" id="BAM41642.1"/>
    </source>
</evidence>
<protein>
    <submittedName>
        <fullName evidence="3">Uncharacterized protein</fullName>
    </submittedName>
</protein>
<gene>
    <name evidence="3" type="ORF">TOT_040000023</name>
</gene>
<proteinExistence type="predicted"/>
<name>J4CDS3_THEOR</name>
<keyword evidence="4" id="KW-1185">Reference proteome</keyword>
<dbReference type="AlphaFoldDB" id="J4CDS3"/>
<feature type="compositionally biased region" description="Basic and acidic residues" evidence="1">
    <location>
        <begin position="451"/>
        <end position="480"/>
    </location>
</feature>
<evidence type="ECO:0000256" key="1">
    <source>
        <dbReference type="SAM" id="MobiDB-lite"/>
    </source>
</evidence>
<organism evidence="3 4">
    <name type="scientific">Theileria orientalis strain Shintoku</name>
    <dbReference type="NCBI Taxonomy" id="869250"/>
    <lineage>
        <taxon>Eukaryota</taxon>
        <taxon>Sar</taxon>
        <taxon>Alveolata</taxon>
        <taxon>Apicomplexa</taxon>
        <taxon>Aconoidasida</taxon>
        <taxon>Piroplasmida</taxon>
        <taxon>Theileriidae</taxon>
        <taxon>Theileria</taxon>
    </lineage>
</organism>
<accession>J4CDS3</accession>
<keyword evidence="2" id="KW-0732">Signal</keyword>
<evidence type="ECO:0000256" key="2">
    <source>
        <dbReference type="SAM" id="SignalP"/>
    </source>
</evidence>
<dbReference type="Proteomes" id="UP000003786">
    <property type="component" value="Chromosome 4"/>
</dbReference>
<reference evidence="3 4" key="1">
    <citation type="journal article" date="2012" name="MBio">
        <title>Comparative genome analysis of three eukaryotic parasites with differing abilities to transform leukocytes reveals key mediators of Theileria-induced leukocyte transformation.</title>
        <authorList>
            <person name="Hayashida K."/>
            <person name="Hara Y."/>
            <person name="Abe T."/>
            <person name="Yamasaki C."/>
            <person name="Toyoda A."/>
            <person name="Kosuge T."/>
            <person name="Suzuki Y."/>
            <person name="Sato Y."/>
            <person name="Kawashima S."/>
            <person name="Katayama T."/>
            <person name="Wakaguri H."/>
            <person name="Inoue N."/>
            <person name="Homma K."/>
            <person name="Tada-Umezaki M."/>
            <person name="Yagi Y."/>
            <person name="Fujii Y."/>
            <person name="Habara T."/>
            <person name="Kanehisa M."/>
            <person name="Watanabe H."/>
            <person name="Ito K."/>
            <person name="Gojobori T."/>
            <person name="Sugawara H."/>
            <person name="Imanishi T."/>
            <person name="Weir W."/>
            <person name="Gardner M."/>
            <person name="Pain A."/>
            <person name="Shiels B."/>
            <person name="Hattori M."/>
            <person name="Nene V."/>
            <person name="Sugimoto C."/>
        </authorList>
    </citation>
    <scope>NUCLEOTIDE SEQUENCE [LARGE SCALE GENOMIC DNA]</scope>
    <source>
        <strain evidence="3 4">Shintoku</strain>
    </source>
</reference>
<feature type="signal peptide" evidence="2">
    <location>
        <begin position="1"/>
        <end position="25"/>
    </location>
</feature>
<dbReference type="KEGG" id="tot:TOT_040000023"/>
<dbReference type="RefSeq" id="XP_009691943.1">
    <property type="nucleotide sequence ID" value="XM_009693648.1"/>
</dbReference>
<dbReference type="VEuPathDB" id="PiroplasmaDB:TOT_040000023"/>
<dbReference type="STRING" id="869250.J4CDS3"/>